<keyword evidence="8" id="KW-0472">Membrane</keyword>
<organism evidence="10 11">
    <name type="scientific">Imshaugia aleurites</name>
    <dbReference type="NCBI Taxonomy" id="172621"/>
    <lineage>
        <taxon>Eukaryota</taxon>
        <taxon>Fungi</taxon>
        <taxon>Dikarya</taxon>
        <taxon>Ascomycota</taxon>
        <taxon>Pezizomycotina</taxon>
        <taxon>Lecanoromycetes</taxon>
        <taxon>OSLEUM clade</taxon>
        <taxon>Lecanoromycetidae</taxon>
        <taxon>Lecanorales</taxon>
        <taxon>Lecanorineae</taxon>
        <taxon>Parmeliaceae</taxon>
        <taxon>Imshaugia</taxon>
    </lineage>
</organism>
<evidence type="ECO:0000256" key="1">
    <source>
        <dbReference type="ARBA" id="ARBA00004448"/>
    </source>
</evidence>
<keyword evidence="6" id="KW-1133">Transmembrane helix</keyword>
<evidence type="ECO:0000256" key="6">
    <source>
        <dbReference type="ARBA" id="ARBA00022989"/>
    </source>
</evidence>
<dbReference type="OrthoDB" id="1697690at2759"/>
<evidence type="ECO:0000313" key="11">
    <source>
        <dbReference type="Proteomes" id="UP000664534"/>
    </source>
</evidence>
<dbReference type="InterPro" id="IPR005336">
    <property type="entry name" value="MPC"/>
</dbReference>
<evidence type="ECO:0000313" key="10">
    <source>
        <dbReference type="EMBL" id="CAF9915641.1"/>
    </source>
</evidence>
<dbReference type="Proteomes" id="UP000664534">
    <property type="component" value="Unassembled WGS sequence"/>
</dbReference>
<keyword evidence="3 9" id="KW-0813">Transport</keyword>
<reference evidence="10" key="1">
    <citation type="submission" date="2021-03" db="EMBL/GenBank/DDBJ databases">
        <authorList>
            <person name="Tagirdzhanova G."/>
        </authorList>
    </citation>
    <scope>NUCLEOTIDE SEQUENCE</scope>
</reference>
<keyword evidence="4" id="KW-0812">Transmembrane</keyword>
<dbReference type="AlphaFoldDB" id="A0A8H3EY19"/>
<sequence>MAAVISAVNAKIRSQPVLNYVCSTHFWGPVSNFGIPIAAVMDTQKDPEIYGGREASLEAKAKTEASQIAQDGKSIAGDAKAGAEGIIGDVKQKAGELKQKVVK</sequence>
<evidence type="ECO:0000256" key="3">
    <source>
        <dbReference type="ARBA" id="ARBA00022448"/>
    </source>
</evidence>
<comment type="function">
    <text evidence="9">Mediates the uptake of pyruvate into mitochondria.</text>
</comment>
<dbReference type="GO" id="GO:0006850">
    <property type="term" value="P:pyruvate import into mitochondria"/>
    <property type="evidence" value="ECO:0007669"/>
    <property type="project" value="InterPro"/>
</dbReference>
<comment type="similarity">
    <text evidence="2 9">Belongs to the mitochondrial pyruvate carrier (MPC) (TC 2.A.105) family.</text>
</comment>
<evidence type="ECO:0000256" key="8">
    <source>
        <dbReference type="ARBA" id="ARBA00023136"/>
    </source>
</evidence>
<keyword evidence="5 9" id="KW-0999">Mitochondrion inner membrane</keyword>
<evidence type="ECO:0000256" key="4">
    <source>
        <dbReference type="ARBA" id="ARBA00022692"/>
    </source>
</evidence>
<comment type="caution">
    <text evidence="10">The sequence shown here is derived from an EMBL/GenBank/DDBJ whole genome shotgun (WGS) entry which is preliminary data.</text>
</comment>
<proteinExistence type="inferred from homology"/>
<keyword evidence="11" id="KW-1185">Reference proteome</keyword>
<dbReference type="GO" id="GO:0005743">
    <property type="term" value="C:mitochondrial inner membrane"/>
    <property type="evidence" value="ECO:0007669"/>
    <property type="project" value="UniProtKB-SubCell"/>
</dbReference>
<evidence type="ECO:0000256" key="5">
    <source>
        <dbReference type="ARBA" id="ARBA00022792"/>
    </source>
</evidence>
<accession>A0A8H3EY19</accession>
<evidence type="ECO:0000256" key="7">
    <source>
        <dbReference type="ARBA" id="ARBA00023128"/>
    </source>
</evidence>
<dbReference type="EMBL" id="CAJPDT010000015">
    <property type="protein sequence ID" value="CAF9915641.1"/>
    <property type="molecule type" value="Genomic_DNA"/>
</dbReference>
<evidence type="ECO:0000256" key="2">
    <source>
        <dbReference type="ARBA" id="ARBA00006416"/>
    </source>
</evidence>
<keyword evidence="7 9" id="KW-0496">Mitochondrion</keyword>
<gene>
    <name evidence="10" type="ORF">IMSHALPRED_002661</name>
</gene>
<dbReference type="Pfam" id="PF03650">
    <property type="entry name" value="MPC"/>
    <property type="match status" value="1"/>
</dbReference>
<name>A0A8H3EY19_9LECA</name>
<protein>
    <recommendedName>
        <fullName evidence="9">Mitochondrial pyruvate carrier</fullName>
    </recommendedName>
</protein>
<evidence type="ECO:0000256" key="9">
    <source>
        <dbReference type="RuleBase" id="RU363100"/>
    </source>
</evidence>
<comment type="subcellular location">
    <subcellularLocation>
        <location evidence="1 9">Mitochondrion inner membrane</location>
        <topology evidence="1 9">Multi-pass membrane protein</topology>
    </subcellularLocation>
</comment>